<reference evidence="4" key="1">
    <citation type="journal article" name="DNA Res.">
        <title>The physiological potential of anammox bacteria as revealed by their core genome structure.</title>
        <authorList>
            <person name="Okubo T."/>
            <person name="Toyoda A."/>
            <person name="Fukuhara K."/>
            <person name="Uchiyama I."/>
            <person name="Harigaya Y."/>
            <person name="Kuroiwa M."/>
            <person name="Suzuki T."/>
            <person name="Murakami Y."/>
            <person name="Suwa Y."/>
            <person name="Takami H."/>
        </authorList>
    </citation>
    <scope>NUCLEOTIDE SEQUENCE</scope>
    <source>
        <strain evidence="4">317325-2</strain>
    </source>
</reference>
<feature type="domain" description="SUF system FeS cluster assembly SufBD N-terminal" evidence="3">
    <location>
        <begin position="33"/>
        <end position="178"/>
    </location>
</feature>
<dbReference type="EMBL" id="AP021858">
    <property type="protein sequence ID" value="BBO23595.1"/>
    <property type="molecule type" value="Genomic_DNA"/>
</dbReference>
<organism evidence="4 5">
    <name type="scientific">Candidatus Nitrosymbiomonas proteolyticus</name>
    <dbReference type="NCBI Taxonomy" id="2608984"/>
    <lineage>
        <taxon>Bacteria</taxon>
        <taxon>Bacillati</taxon>
        <taxon>Armatimonadota</taxon>
        <taxon>Armatimonadota incertae sedis</taxon>
        <taxon>Candidatus Nitrosymbiomonas</taxon>
    </lineage>
</organism>
<dbReference type="SUPFAM" id="SSF101960">
    <property type="entry name" value="Stabilizer of iron transporter SufD"/>
    <property type="match status" value="1"/>
</dbReference>
<dbReference type="PANTHER" id="PTHR43575:SF1">
    <property type="entry name" value="PROTEIN ABCI7, CHLOROPLASTIC"/>
    <property type="match status" value="1"/>
</dbReference>
<dbReference type="KEGG" id="npy:NPRO_11900"/>
<protein>
    <submittedName>
        <fullName evidence="4">Iron-regulated ABC transporter permease protein SufD</fullName>
    </submittedName>
</protein>
<evidence type="ECO:0000256" key="1">
    <source>
        <dbReference type="ARBA" id="ARBA00043967"/>
    </source>
</evidence>
<evidence type="ECO:0000259" key="3">
    <source>
        <dbReference type="Pfam" id="PF19295"/>
    </source>
</evidence>
<name>A0A809RGJ4_9BACT</name>
<dbReference type="InterPro" id="IPR000825">
    <property type="entry name" value="SUF_FeS_clus_asmbl_SufBD_core"/>
</dbReference>
<evidence type="ECO:0000313" key="4">
    <source>
        <dbReference type="EMBL" id="BBO23595.1"/>
    </source>
</evidence>
<dbReference type="NCBIfam" id="TIGR01981">
    <property type="entry name" value="sufD"/>
    <property type="match status" value="1"/>
</dbReference>
<dbReference type="InterPro" id="IPR037284">
    <property type="entry name" value="SUF_FeS_clus_asmbl_SufBD_sf"/>
</dbReference>
<evidence type="ECO:0000313" key="5">
    <source>
        <dbReference type="Proteomes" id="UP000662873"/>
    </source>
</evidence>
<comment type="similarity">
    <text evidence="1">Belongs to the iron-sulfur cluster assembly SufBD family.</text>
</comment>
<evidence type="ECO:0000259" key="2">
    <source>
        <dbReference type="Pfam" id="PF01458"/>
    </source>
</evidence>
<dbReference type="InterPro" id="IPR045595">
    <property type="entry name" value="SufBD_N"/>
</dbReference>
<dbReference type="InterPro" id="IPR011542">
    <property type="entry name" value="SUF_FeS_clus_asmbl_SufD"/>
</dbReference>
<feature type="domain" description="SUF system FeS cluster assembly SufBD core" evidence="2">
    <location>
        <begin position="183"/>
        <end position="414"/>
    </location>
</feature>
<sequence length="444" mass="48211">MAGSSTISQTARGPLWWRNFGLEPKFSAGAHWDSIRVAAARSIEAEPAPSSDKHEEWKYTSLQSLRDIEFVPVRDGRPEAVSLDRWPALSGSGPSLVFVNGVFSPALSRLSELPAGVIVSPFSECSSEDLSALGRHATFSGKLGSTNDERVVKYNSANLADGALVRLSRGVRLDAPLSVVFVTSGAAPTVSFPRVLVLAEEDSKGTLIEAHVGDAENSLALGVAEVELAQRAEFTHVRFQDESLTSRNVSSVFARQEAESNFTSIAATFGCQISRLDVNVWLAGSLTETRLDGVYVGVERQHLAHHTRIDHAEPHCHSFEAYKGILDGSATGVFNGKIFVYEDAQKTDAKQTNQALLLSPTATINTKPQLEIFADDVKCTHGATVGQLPADAMFYLRSRGIPFVEARNLLIYAFAAEVLERIEDQATREALEARLYQKLAESGH</sequence>
<dbReference type="InterPro" id="IPR055346">
    <property type="entry name" value="Fe-S_cluster_assembly_SufBD"/>
</dbReference>
<dbReference type="PANTHER" id="PTHR43575">
    <property type="entry name" value="PROTEIN ABCI7, CHLOROPLASTIC"/>
    <property type="match status" value="1"/>
</dbReference>
<dbReference type="Proteomes" id="UP000662873">
    <property type="component" value="Chromosome"/>
</dbReference>
<dbReference type="Pfam" id="PF01458">
    <property type="entry name" value="SUFBD_core"/>
    <property type="match status" value="1"/>
</dbReference>
<accession>A0A809RGJ4</accession>
<dbReference type="AlphaFoldDB" id="A0A809RGJ4"/>
<proteinExistence type="inferred from homology"/>
<gene>
    <name evidence="4" type="ORF">NPRO_11900</name>
</gene>
<dbReference type="GO" id="GO:0016226">
    <property type="term" value="P:iron-sulfur cluster assembly"/>
    <property type="evidence" value="ECO:0007669"/>
    <property type="project" value="InterPro"/>
</dbReference>
<dbReference type="Pfam" id="PF19295">
    <property type="entry name" value="SufBD_N"/>
    <property type="match status" value="1"/>
</dbReference>